<protein>
    <recommendedName>
        <fullName evidence="3">BTB domain-containing protein</fullName>
    </recommendedName>
</protein>
<evidence type="ECO:0000259" key="3">
    <source>
        <dbReference type="PROSITE" id="PS50097"/>
    </source>
</evidence>
<dbReference type="EMBL" id="AMQN01004679">
    <property type="status" value="NOT_ANNOTATED_CDS"/>
    <property type="molecule type" value="Genomic_DNA"/>
</dbReference>
<dbReference type="Gene3D" id="2.120.10.80">
    <property type="entry name" value="Kelch-type beta propeller"/>
    <property type="match status" value="1"/>
</dbReference>
<dbReference type="SMART" id="SM00875">
    <property type="entry name" value="BACK"/>
    <property type="match status" value="1"/>
</dbReference>
<dbReference type="Pfam" id="PF00651">
    <property type="entry name" value="BTB"/>
    <property type="match status" value="1"/>
</dbReference>
<dbReference type="PANTHER" id="PTHR24412:SF489">
    <property type="entry name" value="RING FINGER DOMAIN AND KELCH REPEAT-CONTAINING PROTEIN DDB_G0271372"/>
    <property type="match status" value="1"/>
</dbReference>
<dbReference type="InterPro" id="IPR006652">
    <property type="entry name" value="Kelch_1"/>
</dbReference>
<feature type="domain" description="BTB" evidence="3">
    <location>
        <begin position="8"/>
        <end position="75"/>
    </location>
</feature>
<dbReference type="Proteomes" id="UP000014760">
    <property type="component" value="Unassembled WGS sequence"/>
</dbReference>
<dbReference type="SMART" id="SM00225">
    <property type="entry name" value="BTB"/>
    <property type="match status" value="1"/>
</dbReference>
<dbReference type="Gene3D" id="3.30.710.10">
    <property type="entry name" value="Potassium Channel Kv1.1, Chain A"/>
    <property type="match status" value="1"/>
</dbReference>
<accession>R7V8V6</accession>
<dbReference type="InterPro" id="IPR000210">
    <property type="entry name" value="BTB/POZ_dom"/>
</dbReference>
<reference evidence="4 6" key="2">
    <citation type="journal article" date="2013" name="Nature">
        <title>Insights into bilaterian evolution from three spiralian genomes.</title>
        <authorList>
            <person name="Simakov O."/>
            <person name="Marletaz F."/>
            <person name="Cho S.J."/>
            <person name="Edsinger-Gonzales E."/>
            <person name="Havlak P."/>
            <person name="Hellsten U."/>
            <person name="Kuo D.H."/>
            <person name="Larsson T."/>
            <person name="Lv J."/>
            <person name="Arendt D."/>
            <person name="Savage R."/>
            <person name="Osoegawa K."/>
            <person name="de Jong P."/>
            <person name="Grimwood J."/>
            <person name="Chapman J.A."/>
            <person name="Shapiro H."/>
            <person name="Aerts A."/>
            <person name="Otillar R.P."/>
            <person name="Terry A.Y."/>
            <person name="Boore J.L."/>
            <person name="Grigoriev I.V."/>
            <person name="Lindberg D.R."/>
            <person name="Seaver E.C."/>
            <person name="Weisblat D.A."/>
            <person name="Putnam N.H."/>
            <person name="Rokhsar D.S."/>
        </authorList>
    </citation>
    <scope>NUCLEOTIDE SEQUENCE</scope>
    <source>
        <strain evidence="4 6">I ESC-2004</strain>
    </source>
</reference>
<dbReference type="PROSITE" id="PS50097">
    <property type="entry name" value="BTB"/>
    <property type="match status" value="1"/>
</dbReference>
<evidence type="ECO:0000256" key="1">
    <source>
        <dbReference type="ARBA" id="ARBA00022441"/>
    </source>
</evidence>
<dbReference type="EnsemblMetazoa" id="CapteT63500">
    <property type="protein sequence ID" value="CapteP63500"/>
    <property type="gene ID" value="CapteG63500"/>
</dbReference>
<dbReference type="OrthoDB" id="6247508at2759"/>
<evidence type="ECO:0000313" key="5">
    <source>
        <dbReference type="EnsemblMetazoa" id="CapteP63500"/>
    </source>
</evidence>
<dbReference type="PANTHER" id="PTHR24412">
    <property type="entry name" value="KELCH PROTEIN"/>
    <property type="match status" value="1"/>
</dbReference>
<sequence length="415" mass="47237">MREADEFVDITLVFGDRRISCHKVILAGTCDYFHCMFLTDMMESALKEIVMKDISASTGTLLVNYLYTGLIELTTHNAQDLLVASEMLLLGALKQEIEEFLCRHIEGTNCISLLNFARLYGMKTLLEIARICLYDMDMKEFIDSEEMHLLQEEDFVELLLLKPNDSQEDRFCLVQKWVRSGEGRAERFACLLEHVRLGECSKQFLRSTVMHEKLMHNTHGMTLIRQLMQTSLRAESRPRRSLVRWQPMQQPPSQSAFYSVCSFPGGFVVSGGREESRNDIRCRGCYSYNINSNRWNTLPPMPVSRSSHASIYQNNHLYVVGGMDDKSYMSSVNKLDLKSGEWSPLPSLPKPLQAPYVAFVSNRLFVLGGFNGSISLDVQEYDSRQNAWRGRRAMPERCVGGAAVSFGDHIYVVGG</sequence>
<dbReference type="InterPro" id="IPR011705">
    <property type="entry name" value="BACK"/>
</dbReference>
<dbReference type="EMBL" id="KB294122">
    <property type="protein sequence ID" value="ELU15004.1"/>
    <property type="molecule type" value="Genomic_DNA"/>
</dbReference>
<evidence type="ECO:0000256" key="2">
    <source>
        <dbReference type="ARBA" id="ARBA00022737"/>
    </source>
</evidence>
<evidence type="ECO:0000313" key="6">
    <source>
        <dbReference type="Proteomes" id="UP000014760"/>
    </source>
</evidence>
<dbReference type="SMART" id="SM00612">
    <property type="entry name" value="Kelch"/>
    <property type="match status" value="3"/>
</dbReference>
<dbReference type="Pfam" id="PF24681">
    <property type="entry name" value="Kelch_KLHDC2_KLHL20_DRC7"/>
    <property type="match status" value="1"/>
</dbReference>
<reference evidence="5" key="3">
    <citation type="submission" date="2015-06" db="UniProtKB">
        <authorList>
            <consortium name="EnsemblMetazoa"/>
        </authorList>
    </citation>
    <scope>IDENTIFICATION</scope>
</reference>
<dbReference type="SUPFAM" id="SSF117281">
    <property type="entry name" value="Kelch motif"/>
    <property type="match status" value="1"/>
</dbReference>
<dbReference type="InterPro" id="IPR015915">
    <property type="entry name" value="Kelch-typ_b-propeller"/>
</dbReference>
<dbReference type="HOGENOM" id="CLU_004253_14_0_1"/>
<reference evidence="6" key="1">
    <citation type="submission" date="2012-12" db="EMBL/GenBank/DDBJ databases">
        <authorList>
            <person name="Hellsten U."/>
            <person name="Grimwood J."/>
            <person name="Chapman J.A."/>
            <person name="Shapiro H."/>
            <person name="Aerts A."/>
            <person name="Otillar R.P."/>
            <person name="Terry A.Y."/>
            <person name="Boore J.L."/>
            <person name="Simakov O."/>
            <person name="Marletaz F."/>
            <person name="Cho S.-J."/>
            <person name="Edsinger-Gonzales E."/>
            <person name="Havlak P."/>
            <person name="Kuo D.-H."/>
            <person name="Larsson T."/>
            <person name="Lv J."/>
            <person name="Arendt D."/>
            <person name="Savage R."/>
            <person name="Osoegawa K."/>
            <person name="de Jong P."/>
            <person name="Lindberg D.R."/>
            <person name="Seaver E.C."/>
            <person name="Weisblat D.A."/>
            <person name="Putnam N.H."/>
            <person name="Grigoriev I.V."/>
            <person name="Rokhsar D.S."/>
        </authorList>
    </citation>
    <scope>NUCLEOTIDE SEQUENCE</scope>
    <source>
        <strain evidence="6">I ESC-2004</strain>
    </source>
</reference>
<proteinExistence type="predicted"/>
<gene>
    <name evidence="4" type="ORF">CAPTEDRAFT_63500</name>
</gene>
<keyword evidence="6" id="KW-1185">Reference proteome</keyword>
<dbReference type="STRING" id="283909.R7V8V6"/>
<feature type="non-terminal residue" evidence="4">
    <location>
        <position position="415"/>
    </location>
</feature>
<dbReference type="Gene3D" id="1.25.40.420">
    <property type="match status" value="1"/>
</dbReference>
<organism evidence="4">
    <name type="scientific">Capitella teleta</name>
    <name type="common">Polychaete worm</name>
    <dbReference type="NCBI Taxonomy" id="283909"/>
    <lineage>
        <taxon>Eukaryota</taxon>
        <taxon>Metazoa</taxon>
        <taxon>Spiralia</taxon>
        <taxon>Lophotrochozoa</taxon>
        <taxon>Annelida</taxon>
        <taxon>Polychaeta</taxon>
        <taxon>Sedentaria</taxon>
        <taxon>Scolecida</taxon>
        <taxon>Capitellidae</taxon>
        <taxon>Capitella</taxon>
    </lineage>
</organism>
<keyword evidence="1" id="KW-0880">Kelch repeat</keyword>
<evidence type="ECO:0000313" key="4">
    <source>
        <dbReference type="EMBL" id="ELU15004.1"/>
    </source>
</evidence>
<keyword evidence="2" id="KW-0677">Repeat</keyword>
<dbReference type="AlphaFoldDB" id="R7V8V6"/>
<dbReference type="InterPro" id="IPR011333">
    <property type="entry name" value="SKP1/BTB/POZ_sf"/>
</dbReference>
<name>R7V8V6_CAPTE</name>
<dbReference type="SUPFAM" id="SSF54695">
    <property type="entry name" value="POZ domain"/>
    <property type="match status" value="1"/>
</dbReference>
<dbReference type="Pfam" id="PF07707">
    <property type="entry name" value="BACK"/>
    <property type="match status" value="1"/>
</dbReference>